<dbReference type="InterPro" id="IPR042204">
    <property type="entry name" value="2Fe-2S-bd_N"/>
</dbReference>
<dbReference type="SUPFAM" id="SSF54292">
    <property type="entry name" value="2Fe-2S ferredoxin-like"/>
    <property type="match status" value="1"/>
</dbReference>
<dbReference type="Gene3D" id="3.50.50.60">
    <property type="entry name" value="FAD/NAD(P)-binding domain"/>
    <property type="match status" value="2"/>
</dbReference>
<dbReference type="InterPro" id="IPR051691">
    <property type="entry name" value="Metab_Enz_Cyan_OpOx_G3PDH"/>
</dbReference>
<dbReference type="Pfam" id="PF13510">
    <property type="entry name" value="Fer2_4"/>
    <property type="match status" value="1"/>
</dbReference>
<dbReference type="GO" id="GO:0016491">
    <property type="term" value="F:oxidoreductase activity"/>
    <property type="evidence" value="ECO:0007669"/>
    <property type="project" value="UniProtKB-KW"/>
</dbReference>
<keyword evidence="1" id="KW-0560">Oxidoreductase</keyword>
<dbReference type="Proteomes" id="UP000055590">
    <property type="component" value="Chromosome"/>
</dbReference>
<dbReference type="InterPro" id="IPR036010">
    <property type="entry name" value="2Fe-2S_ferredoxin-like_sf"/>
</dbReference>
<proteinExistence type="predicted"/>
<dbReference type="PANTHER" id="PTHR42949">
    <property type="entry name" value="ANAEROBIC GLYCEROL-3-PHOSPHATE DEHYDROGENASE SUBUNIT B"/>
    <property type="match status" value="1"/>
</dbReference>
<dbReference type="Pfam" id="PF12831">
    <property type="entry name" value="FAD_oxidored"/>
    <property type="match status" value="1"/>
</dbReference>
<dbReference type="GO" id="GO:0051536">
    <property type="term" value="F:iron-sulfur cluster binding"/>
    <property type="evidence" value="ECO:0007669"/>
    <property type="project" value="InterPro"/>
</dbReference>
<keyword evidence="3" id="KW-1185">Reference proteome</keyword>
<dbReference type="STRING" id="1391653.AKJ08_0799"/>
<reference evidence="2 3" key="1">
    <citation type="submission" date="2015-08" db="EMBL/GenBank/DDBJ databases">
        <authorList>
            <person name="Babu N.S."/>
            <person name="Beckwith C.J."/>
            <person name="Beseler K.G."/>
            <person name="Brison A."/>
            <person name="Carone J.V."/>
            <person name="Caskin T.P."/>
            <person name="Diamond M."/>
            <person name="Durham M.E."/>
            <person name="Foxe J.M."/>
            <person name="Go M."/>
            <person name="Henderson B.A."/>
            <person name="Jones I.B."/>
            <person name="McGettigan J.A."/>
            <person name="Micheletti S.J."/>
            <person name="Nasrallah M.E."/>
            <person name="Ortiz D."/>
            <person name="Piller C.R."/>
            <person name="Privatt S.R."/>
            <person name="Schneider S.L."/>
            <person name="Sharp S."/>
            <person name="Smith T.C."/>
            <person name="Stanton J.D."/>
            <person name="Ullery H.E."/>
            <person name="Wilson R.J."/>
            <person name="Serrano M.G."/>
            <person name="Buck G."/>
            <person name="Lee V."/>
            <person name="Wang Y."/>
            <person name="Carvalho R."/>
            <person name="Voegtly L."/>
            <person name="Shi R."/>
            <person name="Duckworth R."/>
            <person name="Johnson A."/>
            <person name="Loviza R."/>
            <person name="Walstead R."/>
            <person name="Shah Z."/>
            <person name="Kiflezghi M."/>
            <person name="Wade K."/>
            <person name="Ball S.L."/>
            <person name="Bradley K.W."/>
            <person name="Asai D.J."/>
            <person name="Bowman C.A."/>
            <person name="Russell D.A."/>
            <person name="Pope W.H."/>
            <person name="Jacobs-Sera D."/>
            <person name="Hendrix R.W."/>
            <person name="Hatfull G.F."/>
        </authorList>
    </citation>
    <scope>NUCLEOTIDE SEQUENCE [LARGE SCALE GENOMIC DNA]</scope>
    <source>
        <strain evidence="2 3">DSM 27710</strain>
    </source>
</reference>
<sequence length="442" mass="46182">MAKAERLSGGPAGREIRLEFEGEPIPAKEGEPIAASLLAAGVEVFSRAVKYHRARGPYCLSGRCSHCVMRVDGEPNVYTCITPAREGCKIERQNAFPGVDRDVFRTIDWMYPKGLDHHTLFAGVPLVEKVVATVARQMAGLGLLPDEARREGASFLEHRTDILVVGGGSAGTAAALAAAKVGGAAVTLVDEQGTTGGRLQTGLYSDERNGSEAALRQAGVHLFTRTFAFGLYREDGILVAAKAPGRRLLVIRPKVVILAAGATELLAPFGNNELPGVFAGRALARLVTRDGILPGREVVVAGHGPERDALAKLLVDAGAELRAVVGLRGCPEGQLLRAVGRSKVAGAVIANGPGRPMKVGCDLIAVAGETSAFLDLARHAGAHVDWRDGGFAVRVDERFSTGVPGVLACGEMTGTCTPIESRRQGDGAGRTAVALLAVRGEG</sequence>
<name>A0A0K1PA83_9BACT</name>
<dbReference type="EMBL" id="CP012332">
    <property type="protein sequence ID" value="AKU90412.1"/>
    <property type="molecule type" value="Genomic_DNA"/>
</dbReference>
<dbReference type="PANTHER" id="PTHR42949:SF3">
    <property type="entry name" value="ANAEROBIC GLYCEROL-3-PHOSPHATE DEHYDROGENASE SUBUNIT B"/>
    <property type="match status" value="1"/>
</dbReference>
<dbReference type="SUPFAM" id="SSF51905">
    <property type="entry name" value="FAD/NAD(P)-binding domain"/>
    <property type="match status" value="1"/>
</dbReference>
<evidence type="ECO:0000313" key="3">
    <source>
        <dbReference type="Proteomes" id="UP000055590"/>
    </source>
</evidence>
<dbReference type="RefSeq" id="WP_050724862.1">
    <property type="nucleotide sequence ID" value="NZ_CP012332.1"/>
</dbReference>
<protein>
    <submittedName>
        <fullName evidence="2">Sarcosine oxidase alpha subunit</fullName>
    </submittedName>
</protein>
<organism evidence="2 3">
    <name type="scientific">Vulgatibacter incomptus</name>
    <dbReference type="NCBI Taxonomy" id="1391653"/>
    <lineage>
        <taxon>Bacteria</taxon>
        <taxon>Pseudomonadati</taxon>
        <taxon>Myxococcota</taxon>
        <taxon>Myxococcia</taxon>
        <taxon>Myxococcales</taxon>
        <taxon>Cystobacterineae</taxon>
        <taxon>Vulgatibacteraceae</taxon>
        <taxon>Vulgatibacter</taxon>
    </lineage>
</organism>
<dbReference type="InterPro" id="IPR036188">
    <property type="entry name" value="FAD/NAD-bd_sf"/>
</dbReference>
<dbReference type="OrthoDB" id="573392at2"/>
<dbReference type="KEGG" id="vin:AKJ08_0799"/>
<dbReference type="AlphaFoldDB" id="A0A0K1PA83"/>
<dbReference type="PRINTS" id="PR00368">
    <property type="entry name" value="FADPNR"/>
</dbReference>
<accession>A0A0K1PA83</accession>
<evidence type="ECO:0000313" key="2">
    <source>
        <dbReference type="EMBL" id="AKU90412.1"/>
    </source>
</evidence>
<gene>
    <name evidence="2" type="ORF">AKJ08_0799</name>
</gene>
<dbReference type="PRINTS" id="PR00469">
    <property type="entry name" value="PNDRDTASEII"/>
</dbReference>
<dbReference type="Gene3D" id="3.10.20.440">
    <property type="entry name" value="2Fe-2S iron-sulphur cluster binding domain, sarcosine oxidase, alpha subunit, N-terminal domain"/>
    <property type="match status" value="1"/>
</dbReference>
<evidence type="ECO:0000256" key="1">
    <source>
        <dbReference type="ARBA" id="ARBA00023002"/>
    </source>
</evidence>